<dbReference type="GO" id="GO:0008408">
    <property type="term" value="F:3'-5' exonuclease activity"/>
    <property type="evidence" value="ECO:0007669"/>
    <property type="project" value="UniProtKB-UniRule"/>
</dbReference>
<dbReference type="InterPro" id="IPR027417">
    <property type="entry name" value="P-loop_NTPase"/>
</dbReference>
<proteinExistence type="inferred from homology"/>
<evidence type="ECO:0000313" key="19">
    <source>
        <dbReference type="Proteomes" id="UP000184278"/>
    </source>
</evidence>
<evidence type="ECO:0000256" key="2">
    <source>
        <dbReference type="ARBA" id="ARBA00022741"/>
    </source>
</evidence>
<dbReference type="RefSeq" id="WP_073388518.1">
    <property type="nucleotide sequence ID" value="NZ_FQXK01000023.1"/>
</dbReference>
<dbReference type="InterPro" id="IPR000212">
    <property type="entry name" value="DNA_helicase_UvrD/REP"/>
</dbReference>
<dbReference type="Pfam" id="PF12705">
    <property type="entry name" value="PDDEXK_1"/>
    <property type="match status" value="1"/>
</dbReference>
<dbReference type="InterPro" id="IPR014016">
    <property type="entry name" value="UvrD-like_ATP-bd"/>
</dbReference>
<keyword evidence="4 13" id="KW-0378">Hydrolase</keyword>
<dbReference type="GO" id="GO:0005829">
    <property type="term" value="C:cytosol"/>
    <property type="evidence" value="ECO:0007669"/>
    <property type="project" value="TreeGrafter"/>
</dbReference>
<keyword evidence="9 13" id="KW-0234">DNA repair</keyword>
<dbReference type="Gene3D" id="6.10.250.2380">
    <property type="match status" value="1"/>
</dbReference>
<evidence type="ECO:0000256" key="9">
    <source>
        <dbReference type="ARBA" id="ARBA00023204"/>
    </source>
</evidence>
<dbReference type="InterPro" id="IPR014017">
    <property type="entry name" value="DNA_helicase_UvrD-like_C"/>
</dbReference>
<evidence type="ECO:0000256" key="7">
    <source>
        <dbReference type="ARBA" id="ARBA00022840"/>
    </source>
</evidence>
<dbReference type="PANTHER" id="PTHR11070">
    <property type="entry name" value="UVRD / RECB / PCRA DNA HELICASE FAMILY MEMBER"/>
    <property type="match status" value="1"/>
</dbReference>
<dbReference type="PROSITE" id="PS51217">
    <property type="entry name" value="UVRD_HELICASE_CTER"/>
    <property type="match status" value="1"/>
</dbReference>
<evidence type="ECO:0000256" key="3">
    <source>
        <dbReference type="ARBA" id="ARBA00022763"/>
    </source>
</evidence>
<dbReference type="GO" id="GO:0005524">
    <property type="term" value="F:ATP binding"/>
    <property type="evidence" value="ECO:0007669"/>
    <property type="project" value="UniProtKB-UniRule"/>
</dbReference>
<dbReference type="HAMAP" id="MF_01451">
    <property type="entry name" value="AddA"/>
    <property type="match status" value="1"/>
</dbReference>
<feature type="domain" description="UvrD-like helicase ATP-binding" evidence="16">
    <location>
        <begin position="4"/>
        <end position="478"/>
    </location>
</feature>
<dbReference type="GO" id="GO:0033202">
    <property type="term" value="C:DNA helicase complex"/>
    <property type="evidence" value="ECO:0007669"/>
    <property type="project" value="TreeGrafter"/>
</dbReference>
<dbReference type="GeneID" id="89510909"/>
<reference evidence="19" key="1">
    <citation type="submission" date="2016-11" db="EMBL/GenBank/DDBJ databases">
        <authorList>
            <person name="Varghese N."/>
            <person name="Submissions S."/>
        </authorList>
    </citation>
    <scope>NUCLEOTIDE SEQUENCE [LARGE SCALE GENOMIC DNA]</scope>
    <source>
        <strain evidence="19">DSM 3071</strain>
    </source>
</reference>
<dbReference type="EC" id="3.1.-.-" evidence="13"/>
<dbReference type="EC" id="5.6.2.4" evidence="13"/>
<evidence type="ECO:0000313" key="18">
    <source>
        <dbReference type="EMBL" id="SHI27813.1"/>
    </source>
</evidence>
<evidence type="ECO:0000256" key="11">
    <source>
        <dbReference type="ARBA" id="ARBA00034617"/>
    </source>
</evidence>
<evidence type="ECO:0000256" key="6">
    <source>
        <dbReference type="ARBA" id="ARBA00022839"/>
    </source>
</evidence>
<dbReference type="Proteomes" id="UP000184278">
    <property type="component" value="Unassembled WGS sequence"/>
</dbReference>
<keyword evidence="19" id="KW-1185">Reference proteome</keyword>
<dbReference type="InterPro" id="IPR011335">
    <property type="entry name" value="Restrct_endonuc-II-like"/>
</dbReference>
<evidence type="ECO:0000256" key="12">
    <source>
        <dbReference type="ARBA" id="ARBA00048988"/>
    </source>
</evidence>
<keyword evidence="3 13" id="KW-0227">DNA damage</keyword>
<dbReference type="EMBL" id="FQXK01000023">
    <property type="protein sequence ID" value="SHI27813.1"/>
    <property type="molecule type" value="Genomic_DNA"/>
</dbReference>
<evidence type="ECO:0000256" key="5">
    <source>
        <dbReference type="ARBA" id="ARBA00022806"/>
    </source>
</evidence>
<dbReference type="GO" id="GO:0016887">
    <property type="term" value="F:ATP hydrolysis activity"/>
    <property type="evidence" value="ECO:0007669"/>
    <property type="project" value="RHEA"/>
</dbReference>
<keyword evidence="8 13" id="KW-0238">DNA-binding</keyword>
<evidence type="ECO:0000256" key="10">
    <source>
        <dbReference type="ARBA" id="ARBA00023235"/>
    </source>
</evidence>
<keyword evidence="6 13" id="KW-0269">Exonuclease</keyword>
<dbReference type="Pfam" id="PF13361">
    <property type="entry name" value="UvrD_C"/>
    <property type="match status" value="1"/>
</dbReference>
<dbReference type="GO" id="GO:0003690">
    <property type="term" value="F:double-stranded DNA binding"/>
    <property type="evidence" value="ECO:0007669"/>
    <property type="project" value="UniProtKB-UniRule"/>
</dbReference>
<evidence type="ECO:0000256" key="8">
    <source>
        <dbReference type="ARBA" id="ARBA00023125"/>
    </source>
</evidence>
<comment type="catalytic activity">
    <reaction evidence="12 13">
        <text>ATP + H2O = ADP + phosphate + H(+)</text>
        <dbReference type="Rhea" id="RHEA:13065"/>
        <dbReference type="ChEBI" id="CHEBI:15377"/>
        <dbReference type="ChEBI" id="CHEBI:15378"/>
        <dbReference type="ChEBI" id="CHEBI:30616"/>
        <dbReference type="ChEBI" id="CHEBI:43474"/>
        <dbReference type="ChEBI" id="CHEBI:456216"/>
        <dbReference type="EC" id="5.6.2.4"/>
    </reaction>
</comment>
<dbReference type="Gene3D" id="1.10.486.10">
    <property type="entry name" value="PCRA, domain 4"/>
    <property type="match status" value="1"/>
</dbReference>
<feature type="domain" description="UvrD-like helicase C-terminal" evidence="17">
    <location>
        <begin position="525"/>
        <end position="855"/>
    </location>
</feature>
<dbReference type="Gene3D" id="3.90.320.10">
    <property type="match status" value="1"/>
</dbReference>
<protein>
    <recommendedName>
        <fullName evidence="13">ATP-dependent helicase/nuclease subunit A</fullName>
        <ecNumber evidence="13">3.1.-.-</ecNumber>
        <ecNumber evidence="13">5.6.2.4</ecNumber>
    </recommendedName>
    <alternativeName>
        <fullName evidence="13">ATP-dependent helicase/nuclease AddA</fullName>
    </alternativeName>
    <alternativeName>
        <fullName evidence="13">DNA 3'-5' helicase AddA</fullName>
    </alternativeName>
</protein>
<organism evidence="18 19">
    <name type="scientific">Butyrivibrio fibrisolvens DSM 3071</name>
    <dbReference type="NCBI Taxonomy" id="1121131"/>
    <lineage>
        <taxon>Bacteria</taxon>
        <taxon>Bacillati</taxon>
        <taxon>Bacillota</taxon>
        <taxon>Clostridia</taxon>
        <taxon>Lachnospirales</taxon>
        <taxon>Lachnospiraceae</taxon>
        <taxon>Butyrivibrio</taxon>
    </lineage>
</organism>
<dbReference type="Pfam" id="PF00580">
    <property type="entry name" value="UvrD-helicase"/>
    <property type="match status" value="1"/>
</dbReference>
<dbReference type="InterPro" id="IPR014152">
    <property type="entry name" value="AddA"/>
</dbReference>
<comment type="subunit">
    <text evidence="13">Heterodimer of AddA and AddB/RexB.</text>
</comment>
<dbReference type="GO" id="GO:0043138">
    <property type="term" value="F:3'-5' DNA helicase activity"/>
    <property type="evidence" value="ECO:0007669"/>
    <property type="project" value="UniProtKB-UniRule"/>
</dbReference>
<dbReference type="GO" id="GO:0000724">
    <property type="term" value="P:double-strand break repair via homologous recombination"/>
    <property type="evidence" value="ECO:0007669"/>
    <property type="project" value="UniProtKB-UniRule"/>
</dbReference>
<keyword evidence="1 13" id="KW-0540">Nuclease</keyword>
<keyword evidence="10 13" id="KW-0413">Isomerase</keyword>
<feature type="region of interest" description="Disordered" evidence="15">
    <location>
        <begin position="534"/>
        <end position="554"/>
    </location>
</feature>
<dbReference type="PROSITE" id="PS51198">
    <property type="entry name" value="UVRD_HELICASE_ATP_BIND"/>
    <property type="match status" value="1"/>
</dbReference>
<dbReference type="Gene3D" id="3.40.50.300">
    <property type="entry name" value="P-loop containing nucleotide triphosphate hydrolases"/>
    <property type="match status" value="3"/>
</dbReference>
<comment type="catalytic activity">
    <reaction evidence="11 13">
        <text>Couples ATP hydrolysis with the unwinding of duplex DNA by translocating in the 3'-5' direction.</text>
        <dbReference type="EC" id="5.6.2.4"/>
    </reaction>
</comment>
<dbReference type="STRING" id="1121131.SAMN02745229_02686"/>
<feature type="binding site" evidence="14">
    <location>
        <begin position="25"/>
        <end position="32"/>
    </location>
    <ligand>
        <name>ATP</name>
        <dbReference type="ChEBI" id="CHEBI:30616"/>
    </ligand>
</feature>
<keyword evidence="5 13" id="KW-0347">Helicase</keyword>
<evidence type="ECO:0000256" key="13">
    <source>
        <dbReference type="HAMAP-Rule" id="MF_01451"/>
    </source>
</evidence>
<dbReference type="SUPFAM" id="SSF52980">
    <property type="entry name" value="Restriction endonuclease-like"/>
    <property type="match status" value="1"/>
</dbReference>
<evidence type="ECO:0000256" key="4">
    <source>
        <dbReference type="ARBA" id="ARBA00022801"/>
    </source>
</evidence>
<dbReference type="InterPro" id="IPR011604">
    <property type="entry name" value="PDDEXK-like_dom_sf"/>
</dbReference>
<keyword evidence="2 13" id="KW-0547">Nucleotide-binding</keyword>
<name>A0A1M5ZV60_BUTFI</name>
<dbReference type="PANTHER" id="PTHR11070:SF48">
    <property type="entry name" value="ATP-DEPENDENT HELICASE_NUCLEASE SUBUNIT A"/>
    <property type="match status" value="1"/>
</dbReference>
<evidence type="ECO:0000259" key="17">
    <source>
        <dbReference type="PROSITE" id="PS51217"/>
    </source>
</evidence>
<dbReference type="InterPro" id="IPR038726">
    <property type="entry name" value="PDDEXK_AddAB-type"/>
</dbReference>
<evidence type="ECO:0000256" key="15">
    <source>
        <dbReference type="SAM" id="MobiDB-lite"/>
    </source>
</evidence>
<accession>A0A1M5ZV60</accession>
<gene>
    <name evidence="13" type="primary">addA</name>
    <name evidence="18" type="ORF">SAMN02745229_02686</name>
</gene>
<keyword evidence="7 13" id="KW-0067">ATP-binding</keyword>
<evidence type="ECO:0000256" key="1">
    <source>
        <dbReference type="ARBA" id="ARBA00022722"/>
    </source>
</evidence>
<dbReference type="SUPFAM" id="SSF52540">
    <property type="entry name" value="P-loop containing nucleoside triphosphate hydrolases"/>
    <property type="match status" value="1"/>
</dbReference>
<comment type="cofactor">
    <cofactor evidence="13">
        <name>Mg(2+)</name>
        <dbReference type="ChEBI" id="CHEBI:18420"/>
    </cofactor>
</comment>
<evidence type="ECO:0000256" key="14">
    <source>
        <dbReference type="PROSITE-ProRule" id="PRU00560"/>
    </source>
</evidence>
<evidence type="ECO:0000259" key="16">
    <source>
        <dbReference type="PROSITE" id="PS51198"/>
    </source>
</evidence>
<comment type="similarity">
    <text evidence="13">Belongs to the helicase family. AddA subfamily.</text>
</comment>
<sequence>MAEVKFTKEQQSVIDARNCNILVSAAAGSGKTAVLVERIIQLISSSQDGKEPIDIDHLLVVTFTRAAAAQMKDKITAAIAKRLLQNPEDAHLQKQETLIHNAQITTIDSFCQYIIRNNFNDIGLDPSYRVADEGEMKLLEESVMADFLEAKYAEADEEFLYTSEYFSNGSNDKMLEEQILSLYKFSKSMPWPEDWLKDRARDYDIDEDSFDDKEWLKEYVESVRIDLKELATSMRRALDICNQPDGPYMYGDLIEAEKNMIINAGKAEDYESLRNAVNLISFDRLPGKKDETVSADKREMAKSIRDDVKKNITNLKTKYFAQDKESIIVTSMLAARALRCLSELAIEFTKELDNKKKEKNVIDFSDMEHFALNILVDHDPETRKDAPTDVAAQYREYYKEILIDEYQDSNSVQELILSSIAGNTEGTYDRFMVGDVKQSIYKFRLAKPEIFMEKLESYDKTKDALLRRIDLHRNFRSRRRVLDFVNYIFRRIMGSDLGKVAYDLDAMLVTGADYPDEPEGEDSFVPELILINSDEDSSKKDSSYSDQSEIDTGDDGEIINPDIWGMEDTIKPGQKLNPKQKEAMVIASRIKELVRSGHVSDGNGGFRSIHYSDIVILLRTTLSWDDTFRKILESEGIPAYVESRTGYFAAIEVATLLNYLRIIDNPLQDIPLASVMHSAFGRFTDEDMARIKAFACGIMREKEEEIPVTFYEHLLYLEKIIANSTSLEDSKDTAFPVTDTIIELAKRVQKFLEELRSLRKKAVYMPVHELLEYIIDNTGYRNYVAAMPAGTRRRANIDMLLERASSFENTSFKGLFNFIRYIEELEKYEVDFGEANVIDENADVVRIMSIHKSKGLEFPVVFVAGTNKKFNQRDTNADVLLDEDLGIGLKVVDLDLRVKANTPRRIMLSDRMKRESLGEELRVLYVAFTRAKEKLIITGSDDSFANFIKNEQYLAFNKGPSEQKQLLPLSSRKATNYLTLILSAMMGHPAMKEAAQILDVDVSLIGYDNIEVMDSESCKYEPDKAAMIVPPAKISVVDASTITSLSLKDQVDSAIRKDKLEGGIKTSDLDEDLMKSLSDNFEYEYSHKEYADLYTKTTVSELKKASFTEEKEPDTRLIKTEDEEIVPRFISDKEEKLSGAGRGTAYHRVMELLDNGIFSKDIINVKDILDFLEKKEVEGRMDQDSVKSIFAKDIIHFFETDLGRRYKEAARSGNLQRERQFMMGIPAKELSENLPDGEIMLIQGVIDAWFVEDDQIVLVDYKTDHVKEASDLTKRYKVQIDYYTRALERMTHMKVKERYLYSFALGESVSI</sequence>
<comment type="function">
    <text evidence="13">The heterodimer acts as both an ATP-dependent DNA helicase and an ATP-dependent, dual-direction single-stranded exonuclease. Recognizes the chi site generating a DNA molecule suitable for the initiation of homologous recombination. The AddA nuclease domain is required for chi fragment generation; this subunit has the helicase and 3' -&gt; 5' nuclease activities.</text>
</comment>
<dbReference type="OrthoDB" id="9810135at2"/>